<dbReference type="GO" id="GO:0047429">
    <property type="term" value="F:nucleoside triphosphate diphosphatase activity"/>
    <property type="evidence" value="ECO:0007669"/>
    <property type="project" value="InterPro"/>
</dbReference>
<dbReference type="Proteomes" id="UP000694845">
    <property type="component" value="Unplaced"/>
</dbReference>
<dbReference type="PANTHER" id="PTHR43213">
    <property type="entry name" value="BIFUNCTIONAL DTTP/UTP PYROPHOSPHATASE/METHYLTRANSFERASE PROTEIN-RELATED"/>
    <property type="match status" value="1"/>
</dbReference>
<organism evidence="3 5">
    <name type="scientific">Acanthaster planci</name>
    <name type="common">Crown-of-thorns starfish</name>
    <dbReference type="NCBI Taxonomy" id="133434"/>
    <lineage>
        <taxon>Eukaryota</taxon>
        <taxon>Metazoa</taxon>
        <taxon>Echinodermata</taxon>
        <taxon>Eleutherozoa</taxon>
        <taxon>Asterozoa</taxon>
        <taxon>Asteroidea</taxon>
        <taxon>Valvatacea</taxon>
        <taxon>Valvatida</taxon>
        <taxon>Acanthasteridae</taxon>
        <taxon>Acanthaster</taxon>
    </lineage>
</organism>
<dbReference type="SUPFAM" id="SSF52972">
    <property type="entry name" value="ITPase-like"/>
    <property type="match status" value="1"/>
</dbReference>
<evidence type="ECO:0000256" key="1">
    <source>
        <dbReference type="ARBA" id="ARBA00001968"/>
    </source>
</evidence>
<sequence length="212" mass="23331">MLQPIMSELSAMRIVLASGSPRRRHMLSSIGLKFEVVPSTFEENLDKSSFSSAVEYAKETARMKATEVAQRLKEANEPDLVIAADTVVTLGERIFEKPKDKKNAFEMLSQLSGTTHQVHTGMALITRKKGNSCQPDSPFIITQFHETTEVTFGDLSPEVIQGYVDTGEPLDKAGGYGIQELGGTLVKGVNGDYFNVVGFPLYNFCRHLAQLV</sequence>
<protein>
    <submittedName>
        <fullName evidence="4 5">N-acetylserotonin O-methyltransferase-like protein</fullName>
    </submittedName>
</protein>
<proteinExistence type="inferred from homology"/>
<keyword evidence="2" id="KW-0378">Hydrolase</keyword>
<dbReference type="OMA" id="VIGCDSV"/>
<dbReference type="Pfam" id="PF02545">
    <property type="entry name" value="Maf"/>
    <property type="match status" value="1"/>
</dbReference>
<dbReference type="NCBIfam" id="TIGR00172">
    <property type="entry name" value="maf"/>
    <property type="match status" value="1"/>
</dbReference>
<reference evidence="4 5" key="1">
    <citation type="submission" date="2025-04" db="UniProtKB">
        <authorList>
            <consortium name="RefSeq"/>
        </authorList>
    </citation>
    <scope>IDENTIFICATION</scope>
</reference>
<dbReference type="HAMAP" id="MF_00528">
    <property type="entry name" value="Maf"/>
    <property type="match status" value="1"/>
</dbReference>
<dbReference type="GeneID" id="110979791"/>
<dbReference type="OrthoDB" id="10267058at2759"/>
<dbReference type="RefSeq" id="XP_022091543.1">
    <property type="nucleotide sequence ID" value="XM_022235851.1"/>
</dbReference>
<dbReference type="RefSeq" id="XP_022091542.1">
    <property type="nucleotide sequence ID" value="XM_022235850.1"/>
</dbReference>
<dbReference type="PANTHER" id="PTHR43213:SF5">
    <property type="entry name" value="BIFUNCTIONAL DTTP_UTP PYROPHOSPHATASE_METHYLTRANSFERASE PROTEIN-RELATED"/>
    <property type="match status" value="1"/>
</dbReference>
<accession>A0A8B7YE64</accession>
<dbReference type="KEGG" id="aplc:110979791"/>
<evidence type="ECO:0000313" key="5">
    <source>
        <dbReference type="RefSeq" id="XP_022091543.1"/>
    </source>
</evidence>
<keyword evidence="3" id="KW-1185">Reference proteome</keyword>
<dbReference type="CDD" id="cd00555">
    <property type="entry name" value="Maf"/>
    <property type="match status" value="1"/>
</dbReference>
<name>A0A8B7YE64_ACAPL</name>
<comment type="cofactor">
    <cofactor evidence="1">
        <name>a divalent metal cation</name>
        <dbReference type="ChEBI" id="CHEBI:60240"/>
    </cofactor>
</comment>
<dbReference type="Gene3D" id="3.90.950.10">
    <property type="match status" value="1"/>
</dbReference>
<dbReference type="InterPro" id="IPR029001">
    <property type="entry name" value="ITPase-like_fam"/>
</dbReference>
<dbReference type="InterPro" id="IPR003697">
    <property type="entry name" value="Maf-like"/>
</dbReference>
<gene>
    <name evidence="4 5" type="primary">LOC110979791</name>
</gene>
<dbReference type="AlphaFoldDB" id="A0A8B7YE64"/>
<evidence type="ECO:0000256" key="2">
    <source>
        <dbReference type="ARBA" id="ARBA00022801"/>
    </source>
</evidence>
<evidence type="ECO:0000313" key="3">
    <source>
        <dbReference type="Proteomes" id="UP000694845"/>
    </source>
</evidence>
<evidence type="ECO:0000313" key="4">
    <source>
        <dbReference type="RefSeq" id="XP_022091542.1"/>
    </source>
</evidence>
<dbReference type="PIRSF" id="PIRSF006305">
    <property type="entry name" value="Maf"/>
    <property type="match status" value="1"/>
</dbReference>